<dbReference type="GO" id="GO:0005681">
    <property type="term" value="C:spliceosomal complex"/>
    <property type="evidence" value="ECO:0007669"/>
    <property type="project" value="TreeGrafter"/>
</dbReference>
<dbReference type="Pfam" id="PF01125">
    <property type="entry name" value="BUD31"/>
    <property type="match status" value="1"/>
</dbReference>
<evidence type="ECO:0000313" key="4">
    <source>
        <dbReference type="Proteomes" id="UP000887574"/>
    </source>
</evidence>
<dbReference type="WBParaSite" id="jg3695">
    <property type="protein sequence ID" value="jg3695"/>
    <property type="gene ID" value="jg3695"/>
</dbReference>
<keyword evidence="4" id="KW-1185">Reference proteome</keyword>
<accession>A0A915EC11</accession>
<comment type="similarity">
    <text evidence="2">Belongs to the BUD31 (G10) family.</text>
</comment>
<evidence type="ECO:0000256" key="2">
    <source>
        <dbReference type="ARBA" id="ARBA00005287"/>
    </source>
</evidence>
<name>A0A915EC11_9BILA</name>
<dbReference type="Proteomes" id="UP000887574">
    <property type="component" value="Unplaced"/>
</dbReference>
<sequence length="162" mass="18578">MSLTTKLRRMRKKTPDGWDLVEPTLEEFEAKMREAETDPHEGKRRTETVWPIFRIHHSALVTYSIYTTKKRKSAGNSTNFVWTPNLWMLLWSPSGRNKALRISAVCGVFKQEIPILGPIVFVVYQSLRSRLAVSLSASIVAVEGVLVELLNQQVDYEPKFQS</sequence>
<dbReference type="GO" id="GO:0000398">
    <property type="term" value="P:mRNA splicing, via spliceosome"/>
    <property type="evidence" value="ECO:0007669"/>
    <property type="project" value="TreeGrafter"/>
</dbReference>
<evidence type="ECO:0000256" key="3">
    <source>
        <dbReference type="ARBA" id="ARBA00023242"/>
    </source>
</evidence>
<comment type="subcellular location">
    <subcellularLocation>
        <location evidence="1">Nucleus</location>
    </subcellularLocation>
</comment>
<evidence type="ECO:0000313" key="5">
    <source>
        <dbReference type="WBParaSite" id="jg3695"/>
    </source>
</evidence>
<dbReference type="PRINTS" id="PR00322">
    <property type="entry name" value="G10"/>
</dbReference>
<proteinExistence type="inferred from homology"/>
<protein>
    <submittedName>
        <fullName evidence="5">Uncharacterized protein</fullName>
    </submittedName>
</protein>
<organism evidence="4 5">
    <name type="scientific">Ditylenchus dipsaci</name>
    <dbReference type="NCBI Taxonomy" id="166011"/>
    <lineage>
        <taxon>Eukaryota</taxon>
        <taxon>Metazoa</taxon>
        <taxon>Ecdysozoa</taxon>
        <taxon>Nematoda</taxon>
        <taxon>Chromadorea</taxon>
        <taxon>Rhabditida</taxon>
        <taxon>Tylenchina</taxon>
        <taxon>Tylenchomorpha</taxon>
        <taxon>Sphaerularioidea</taxon>
        <taxon>Anguinidae</taxon>
        <taxon>Anguininae</taxon>
        <taxon>Ditylenchus</taxon>
    </lineage>
</organism>
<dbReference type="AlphaFoldDB" id="A0A915EC11"/>
<reference evidence="5" key="1">
    <citation type="submission" date="2022-11" db="UniProtKB">
        <authorList>
            <consortium name="WormBaseParasite"/>
        </authorList>
    </citation>
    <scope>IDENTIFICATION</scope>
</reference>
<dbReference type="InterPro" id="IPR001748">
    <property type="entry name" value="BUD31"/>
</dbReference>
<evidence type="ECO:0000256" key="1">
    <source>
        <dbReference type="ARBA" id="ARBA00004123"/>
    </source>
</evidence>
<dbReference type="PANTHER" id="PTHR19411">
    <property type="entry name" value="PROTEIN BUD31-RELATED"/>
    <property type="match status" value="1"/>
</dbReference>
<keyword evidence="3" id="KW-0539">Nucleus</keyword>
<dbReference type="PANTHER" id="PTHR19411:SF0">
    <property type="entry name" value="PROTEIN BUD31 HOMOLOG"/>
    <property type="match status" value="1"/>
</dbReference>